<reference evidence="8 9" key="1">
    <citation type="journal article" date="2015" name="Nature">
        <title>rRNA introns, odd ribosomes, and small enigmatic genomes across a large radiation of phyla.</title>
        <authorList>
            <person name="Brown C.T."/>
            <person name="Hug L.A."/>
            <person name="Thomas B.C."/>
            <person name="Sharon I."/>
            <person name="Castelle C.J."/>
            <person name="Singh A."/>
            <person name="Wilkins M.J."/>
            <person name="Williams K.H."/>
            <person name="Banfield J.F."/>
        </authorList>
    </citation>
    <scope>NUCLEOTIDE SEQUENCE [LARGE SCALE GENOMIC DNA]</scope>
</reference>
<dbReference type="InterPro" id="IPR015422">
    <property type="entry name" value="PyrdxlP-dep_Trfase_small"/>
</dbReference>
<dbReference type="AlphaFoldDB" id="A0A0G1LT58"/>
<protein>
    <submittedName>
        <fullName evidence="8">Pyridoxal-dependent decarboxylase</fullName>
    </submittedName>
</protein>
<dbReference type="PANTHER" id="PTHR46101:SF2">
    <property type="entry name" value="SERINE DECARBOXYLASE"/>
    <property type="match status" value="1"/>
</dbReference>
<feature type="modified residue" description="N6-(pyridoxal phosphate)lysine" evidence="6">
    <location>
        <position position="253"/>
    </location>
</feature>
<dbReference type="InterPro" id="IPR051151">
    <property type="entry name" value="Group_II_Decarboxylase"/>
</dbReference>
<evidence type="ECO:0000256" key="2">
    <source>
        <dbReference type="ARBA" id="ARBA00009533"/>
    </source>
</evidence>
<accession>A0A0G1LT58</accession>
<evidence type="ECO:0000256" key="3">
    <source>
        <dbReference type="ARBA" id="ARBA00022793"/>
    </source>
</evidence>
<evidence type="ECO:0000313" key="8">
    <source>
        <dbReference type="EMBL" id="KKT72037.1"/>
    </source>
</evidence>
<keyword evidence="5 7" id="KW-0456">Lyase</keyword>
<name>A0A0G1LT58_9BACT</name>
<dbReference type="GO" id="GO:0019752">
    <property type="term" value="P:carboxylic acid metabolic process"/>
    <property type="evidence" value="ECO:0007669"/>
    <property type="project" value="InterPro"/>
</dbReference>
<proteinExistence type="inferred from homology"/>
<dbReference type="EMBL" id="LCJB01000002">
    <property type="protein sequence ID" value="KKT72037.1"/>
    <property type="molecule type" value="Genomic_DNA"/>
</dbReference>
<evidence type="ECO:0000313" key="9">
    <source>
        <dbReference type="Proteomes" id="UP000034154"/>
    </source>
</evidence>
<dbReference type="GO" id="GO:0016831">
    <property type="term" value="F:carboxy-lyase activity"/>
    <property type="evidence" value="ECO:0007669"/>
    <property type="project" value="UniProtKB-KW"/>
</dbReference>
<gene>
    <name evidence="8" type="ORF">UW63_C0002G0005</name>
</gene>
<evidence type="ECO:0000256" key="6">
    <source>
        <dbReference type="PIRSR" id="PIRSR602129-50"/>
    </source>
</evidence>
<dbReference type="Proteomes" id="UP000034154">
    <property type="component" value="Unassembled WGS sequence"/>
</dbReference>
<keyword evidence="3" id="KW-0210">Decarboxylase</keyword>
<dbReference type="Gene3D" id="3.40.640.10">
    <property type="entry name" value="Type I PLP-dependent aspartate aminotransferase-like (Major domain)"/>
    <property type="match status" value="1"/>
</dbReference>
<evidence type="ECO:0000256" key="1">
    <source>
        <dbReference type="ARBA" id="ARBA00001933"/>
    </source>
</evidence>
<dbReference type="InterPro" id="IPR002129">
    <property type="entry name" value="PyrdxlP-dep_de-COase"/>
</dbReference>
<dbReference type="InterPro" id="IPR015424">
    <property type="entry name" value="PyrdxlP-dep_Trfase"/>
</dbReference>
<dbReference type="PANTHER" id="PTHR46101">
    <property type="match status" value="1"/>
</dbReference>
<evidence type="ECO:0000256" key="7">
    <source>
        <dbReference type="RuleBase" id="RU000382"/>
    </source>
</evidence>
<comment type="caution">
    <text evidence="8">The sequence shown here is derived from an EMBL/GenBank/DDBJ whole genome shotgun (WGS) entry which is preliminary data.</text>
</comment>
<dbReference type="GO" id="GO:0030170">
    <property type="term" value="F:pyridoxal phosphate binding"/>
    <property type="evidence" value="ECO:0007669"/>
    <property type="project" value="InterPro"/>
</dbReference>
<evidence type="ECO:0000256" key="4">
    <source>
        <dbReference type="ARBA" id="ARBA00022898"/>
    </source>
</evidence>
<evidence type="ECO:0000256" key="5">
    <source>
        <dbReference type="ARBA" id="ARBA00023239"/>
    </source>
</evidence>
<comment type="similarity">
    <text evidence="2 7">Belongs to the group II decarboxylase family.</text>
</comment>
<organism evidence="8 9">
    <name type="scientific">Candidatus Uhrbacteria bacterium GW2011_GWF2_44_350</name>
    <dbReference type="NCBI Taxonomy" id="1619000"/>
    <lineage>
        <taxon>Bacteria</taxon>
        <taxon>Candidatus Uhriibacteriota</taxon>
    </lineage>
</organism>
<comment type="cofactor">
    <cofactor evidence="1 6 7">
        <name>pyridoxal 5'-phosphate</name>
        <dbReference type="ChEBI" id="CHEBI:597326"/>
    </cofactor>
</comment>
<sequence>MKKTSTLKKTGGDTTNLLKMDSRGDRQNKIIGYLNSIPHPMAVAAYIKALRSNPNNLGLQIKTQNVSGFKGSNMAEKKVITELIVFFGGDKNIWGYISPGGTESNIVALWATRNFYKSSKIAVIGSFLTHYSIIKAINILGIVNDGYSGFHELGTDEEGRILTRELEQKLDKIINKVDGIVIVANVGTTMIGGVDEVSKINTIVNKYRKNKKKSKIHIHVDAAFGGLVAPFVFEKHLGFKNSNVFSLTVDMHKMGLVPFGSGIILMKKQLFKKIGTRAGYISWKEQTLCGSRPGAAAHSCLVMLEKFCFSGYKKNAIRVCEMTEYVKKQLAELHIEFYHGGLNIISIRDKKLKLWNALTKDGYRMHYQKKFPNSLRKPKEKLNDSIWNIVIMPSMSNKFIDQFISKIRQYAKTEKRIN</sequence>
<dbReference type="InterPro" id="IPR015421">
    <property type="entry name" value="PyrdxlP-dep_Trfase_major"/>
</dbReference>
<keyword evidence="4 6" id="KW-0663">Pyridoxal phosphate</keyword>
<dbReference type="SUPFAM" id="SSF53383">
    <property type="entry name" value="PLP-dependent transferases"/>
    <property type="match status" value="1"/>
</dbReference>
<dbReference type="Gene3D" id="3.90.1150.10">
    <property type="entry name" value="Aspartate Aminotransferase, domain 1"/>
    <property type="match status" value="1"/>
</dbReference>
<dbReference type="Pfam" id="PF00282">
    <property type="entry name" value="Pyridoxal_deC"/>
    <property type="match status" value="1"/>
</dbReference>